<comment type="caution">
    <text evidence="3">The sequence shown here is derived from an EMBL/GenBank/DDBJ whole genome shotgun (WGS) entry which is preliminary data.</text>
</comment>
<proteinExistence type="inferred from homology"/>
<dbReference type="EMBL" id="JAFIDA010000001">
    <property type="protein sequence ID" value="MBP1326304.1"/>
    <property type="molecule type" value="Genomic_DNA"/>
</dbReference>
<dbReference type="SUPFAM" id="SSF55347">
    <property type="entry name" value="Glyceraldehyde-3-phosphate dehydrogenase-like, C-terminal domain"/>
    <property type="match status" value="1"/>
</dbReference>
<evidence type="ECO:0000256" key="1">
    <source>
        <dbReference type="ARBA" id="ARBA00010928"/>
    </source>
</evidence>
<dbReference type="Proteomes" id="UP000675163">
    <property type="component" value="Unassembled WGS sequence"/>
</dbReference>
<dbReference type="RefSeq" id="WP_209705240.1">
    <property type="nucleotide sequence ID" value="NZ_JAFIDA010000001.1"/>
</dbReference>
<sequence>MLELERLEINMHSVHYIDLIRSFLGNPSGISAVTERHPEKTHATSRTVILFRYEGRDIRVVIATNHDHIYGEEREESYVKWEGTKGAIFAQMGLLLDYPRGREDLLRIHRNGASSWEDVEFSGSWFPDAFIGSMAAIQRYLEGSVDTLATSVEDVINTMAVVEAAYESAAGPGIRPEYLKESE</sequence>
<comment type="similarity">
    <text evidence="1">Belongs to the Gfo/Idh/MocA family.</text>
</comment>
<reference evidence="3" key="1">
    <citation type="submission" date="2021-02" db="EMBL/GenBank/DDBJ databases">
        <title>Sequencing the genomes of 1000 actinobacteria strains.</title>
        <authorList>
            <person name="Klenk H.-P."/>
        </authorList>
    </citation>
    <scope>NUCLEOTIDE SEQUENCE</scope>
    <source>
        <strain evidence="3">DSM 22850</strain>
    </source>
</reference>
<accession>A0A940PVZ5</accession>
<feature type="domain" description="Gfo/Idh/MocA-like oxidoreductase C-terminal" evidence="2">
    <location>
        <begin position="12"/>
        <end position="170"/>
    </location>
</feature>
<dbReference type="AlphaFoldDB" id="A0A940PVZ5"/>
<protein>
    <submittedName>
        <fullName evidence="3">Dehydrogenase</fullName>
    </submittedName>
</protein>
<name>A0A940PVZ5_9MICO</name>
<evidence type="ECO:0000313" key="4">
    <source>
        <dbReference type="Proteomes" id="UP000675163"/>
    </source>
</evidence>
<evidence type="ECO:0000259" key="2">
    <source>
        <dbReference type="Pfam" id="PF02894"/>
    </source>
</evidence>
<keyword evidence="4" id="KW-1185">Reference proteome</keyword>
<gene>
    <name evidence="3" type="ORF">JOF28_001536</name>
</gene>
<evidence type="ECO:0000313" key="3">
    <source>
        <dbReference type="EMBL" id="MBP1326304.1"/>
    </source>
</evidence>
<dbReference type="Pfam" id="PF02894">
    <property type="entry name" value="GFO_IDH_MocA_C"/>
    <property type="match status" value="1"/>
</dbReference>
<organism evidence="3 4">
    <name type="scientific">Leucobacter exalbidus</name>
    <dbReference type="NCBI Taxonomy" id="662960"/>
    <lineage>
        <taxon>Bacteria</taxon>
        <taxon>Bacillati</taxon>
        <taxon>Actinomycetota</taxon>
        <taxon>Actinomycetes</taxon>
        <taxon>Micrococcales</taxon>
        <taxon>Microbacteriaceae</taxon>
        <taxon>Leucobacter</taxon>
    </lineage>
</organism>
<dbReference type="InterPro" id="IPR004104">
    <property type="entry name" value="Gfo/Idh/MocA-like_OxRdtase_C"/>
</dbReference>
<dbReference type="Gene3D" id="3.30.360.10">
    <property type="entry name" value="Dihydrodipicolinate Reductase, domain 2"/>
    <property type="match status" value="1"/>
</dbReference>